<reference evidence="1" key="1">
    <citation type="submission" date="2023-10" db="EMBL/GenBank/DDBJ databases">
        <title>Genome assembly of Pristionchus species.</title>
        <authorList>
            <person name="Yoshida K."/>
            <person name="Sommer R.J."/>
        </authorList>
    </citation>
    <scope>NUCLEOTIDE SEQUENCE</scope>
    <source>
        <strain evidence="1">RS0144</strain>
    </source>
</reference>
<comment type="caution">
    <text evidence="1">The sequence shown here is derived from an EMBL/GenBank/DDBJ whole genome shotgun (WGS) entry which is preliminary data.</text>
</comment>
<name>A0AAV5SHH2_9BILA</name>
<sequence>QQELKGAILGSLEPKEIVEYRLKNRPCAECARIWAEYGGMLAANSDLSIEKFAFRSHPLHTCVTLLNMVLECFRDKLDVEICKAIRASSSRPVKFPSKEQLKQIAKELESVVTVPISMGFRHGYACVEKYQVNLYIR</sequence>
<dbReference type="AlphaFoldDB" id="A0AAV5SHH2"/>
<protein>
    <submittedName>
        <fullName evidence="1">Uncharacterized protein</fullName>
    </submittedName>
</protein>
<evidence type="ECO:0000313" key="1">
    <source>
        <dbReference type="EMBL" id="GMS82756.1"/>
    </source>
</evidence>
<dbReference type="EMBL" id="BTSX01000002">
    <property type="protein sequence ID" value="GMS82756.1"/>
    <property type="molecule type" value="Genomic_DNA"/>
</dbReference>
<keyword evidence="2" id="KW-1185">Reference proteome</keyword>
<accession>A0AAV5SHH2</accession>
<feature type="non-terminal residue" evidence="1">
    <location>
        <position position="137"/>
    </location>
</feature>
<feature type="non-terminal residue" evidence="1">
    <location>
        <position position="1"/>
    </location>
</feature>
<evidence type="ECO:0000313" key="2">
    <source>
        <dbReference type="Proteomes" id="UP001432027"/>
    </source>
</evidence>
<organism evidence="1 2">
    <name type="scientific">Pristionchus entomophagus</name>
    <dbReference type="NCBI Taxonomy" id="358040"/>
    <lineage>
        <taxon>Eukaryota</taxon>
        <taxon>Metazoa</taxon>
        <taxon>Ecdysozoa</taxon>
        <taxon>Nematoda</taxon>
        <taxon>Chromadorea</taxon>
        <taxon>Rhabditida</taxon>
        <taxon>Rhabditina</taxon>
        <taxon>Diplogasteromorpha</taxon>
        <taxon>Diplogasteroidea</taxon>
        <taxon>Neodiplogasteridae</taxon>
        <taxon>Pristionchus</taxon>
    </lineage>
</organism>
<gene>
    <name evidence="1" type="ORF">PENTCL1PPCAC_4931</name>
</gene>
<proteinExistence type="predicted"/>
<dbReference type="Proteomes" id="UP001432027">
    <property type="component" value="Unassembled WGS sequence"/>
</dbReference>